<dbReference type="SUPFAM" id="SSF160935">
    <property type="entry name" value="VPA0735-like"/>
    <property type="match status" value="1"/>
</dbReference>
<keyword evidence="3" id="KW-1185">Reference proteome</keyword>
<proteinExistence type="predicted"/>
<evidence type="ECO:0000313" key="3">
    <source>
        <dbReference type="Proteomes" id="UP001499915"/>
    </source>
</evidence>
<sequence>MGTRDFVYPQGHLYATAYGWGGLPVQDAGYLVVHSKAEPSVCSQLRLDPPPLNYAKGGFWSVTTYNQQGWLTRDKAAISHRETSANTDGSITLRFNCPGAGNNLDTVEPFAALLRLYVPQNQTPFVQYLQHARQKYVITPNTEGEDK</sequence>
<accession>A0ABN1I341</accession>
<feature type="domain" description="DUF1214" evidence="1">
    <location>
        <begin position="54"/>
        <end position="120"/>
    </location>
</feature>
<evidence type="ECO:0000259" key="1">
    <source>
        <dbReference type="Pfam" id="PF06742"/>
    </source>
</evidence>
<dbReference type="Gene3D" id="2.60.120.1600">
    <property type="match status" value="1"/>
</dbReference>
<dbReference type="Proteomes" id="UP001499915">
    <property type="component" value="Unassembled WGS sequence"/>
</dbReference>
<protein>
    <recommendedName>
        <fullName evidence="1">DUF1214 domain-containing protein</fullName>
    </recommendedName>
</protein>
<organism evidence="2 3">
    <name type="scientific">Marinobacterium maritimum</name>
    <dbReference type="NCBI Taxonomy" id="500162"/>
    <lineage>
        <taxon>Bacteria</taxon>
        <taxon>Pseudomonadati</taxon>
        <taxon>Pseudomonadota</taxon>
        <taxon>Gammaproteobacteria</taxon>
        <taxon>Oceanospirillales</taxon>
        <taxon>Oceanospirillaceae</taxon>
        <taxon>Marinobacterium</taxon>
    </lineage>
</organism>
<evidence type="ECO:0000313" key="2">
    <source>
        <dbReference type="EMBL" id="GAA0684423.1"/>
    </source>
</evidence>
<comment type="caution">
    <text evidence="2">The sequence shown here is derived from an EMBL/GenBank/DDBJ whole genome shotgun (WGS) entry which is preliminary data.</text>
</comment>
<reference evidence="2 3" key="1">
    <citation type="journal article" date="2019" name="Int. J. Syst. Evol. Microbiol.">
        <title>The Global Catalogue of Microorganisms (GCM) 10K type strain sequencing project: providing services to taxonomists for standard genome sequencing and annotation.</title>
        <authorList>
            <consortium name="The Broad Institute Genomics Platform"/>
            <consortium name="The Broad Institute Genome Sequencing Center for Infectious Disease"/>
            <person name="Wu L."/>
            <person name="Ma J."/>
        </authorList>
    </citation>
    <scope>NUCLEOTIDE SEQUENCE [LARGE SCALE GENOMIC DNA]</scope>
    <source>
        <strain evidence="2 3">JCM 15134</strain>
    </source>
</reference>
<gene>
    <name evidence="2" type="ORF">GCM10009104_07220</name>
</gene>
<dbReference type="InterPro" id="IPR010621">
    <property type="entry name" value="DUF1214"/>
</dbReference>
<name>A0ABN1I341_9GAMM</name>
<dbReference type="Pfam" id="PF06742">
    <property type="entry name" value="DUF1214"/>
    <property type="match status" value="1"/>
</dbReference>
<dbReference type="RefSeq" id="WP_343802422.1">
    <property type="nucleotide sequence ID" value="NZ_BAAAET010000001.1"/>
</dbReference>
<dbReference type="EMBL" id="BAAAET010000001">
    <property type="protein sequence ID" value="GAA0684423.1"/>
    <property type="molecule type" value="Genomic_DNA"/>
</dbReference>